<dbReference type="EMBL" id="CAJOBJ010131895">
    <property type="protein sequence ID" value="CAF4725397.1"/>
    <property type="molecule type" value="Genomic_DNA"/>
</dbReference>
<evidence type="ECO:0000313" key="3">
    <source>
        <dbReference type="Proteomes" id="UP000681720"/>
    </source>
</evidence>
<name>A0A8S3AEN7_9BILA</name>
<proteinExistence type="predicted"/>
<organism evidence="2 3">
    <name type="scientific">Rotaria magnacalcarata</name>
    <dbReference type="NCBI Taxonomy" id="392030"/>
    <lineage>
        <taxon>Eukaryota</taxon>
        <taxon>Metazoa</taxon>
        <taxon>Spiralia</taxon>
        <taxon>Gnathifera</taxon>
        <taxon>Rotifera</taxon>
        <taxon>Eurotatoria</taxon>
        <taxon>Bdelloidea</taxon>
        <taxon>Philodinida</taxon>
        <taxon>Philodinidae</taxon>
        <taxon>Rotaria</taxon>
    </lineage>
</organism>
<sequence>NDQTKADYEISHQTAFSQTEDLIENDTTEDQVDAHISRIRHPPQKPEEKVKRKTFRLSSTTANIFTWVIRIVILVLQLDL</sequence>
<comment type="caution">
    <text evidence="2">The sequence shown here is derived from an EMBL/GenBank/DDBJ whole genome shotgun (WGS) entry which is preliminary data.</text>
</comment>
<keyword evidence="1" id="KW-0472">Membrane</keyword>
<protein>
    <submittedName>
        <fullName evidence="2">Uncharacterized protein</fullName>
    </submittedName>
</protein>
<accession>A0A8S3AEN7</accession>
<dbReference type="Proteomes" id="UP000681720">
    <property type="component" value="Unassembled WGS sequence"/>
</dbReference>
<dbReference type="AlphaFoldDB" id="A0A8S3AEN7"/>
<reference evidence="2" key="1">
    <citation type="submission" date="2021-02" db="EMBL/GenBank/DDBJ databases">
        <authorList>
            <person name="Nowell W R."/>
        </authorList>
    </citation>
    <scope>NUCLEOTIDE SEQUENCE</scope>
</reference>
<evidence type="ECO:0000313" key="2">
    <source>
        <dbReference type="EMBL" id="CAF4725397.1"/>
    </source>
</evidence>
<gene>
    <name evidence="2" type="ORF">GIL414_LOCUS44043</name>
</gene>
<feature type="transmembrane region" description="Helical" evidence="1">
    <location>
        <begin position="55"/>
        <end position="78"/>
    </location>
</feature>
<evidence type="ECO:0000256" key="1">
    <source>
        <dbReference type="SAM" id="Phobius"/>
    </source>
</evidence>
<keyword evidence="1" id="KW-0812">Transmembrane</keyword>
<feature type="non-terminal residue" evidence="2">
    <location>
        <position position="1"/>
    </location>
</feature>
<feature type="non-terminal residue" evidence="2">
    <location>
        <position position="80"/>
    </location>
</feature>
<keyword evidence="1" id="KW-1133">Transmembrane helix</keyword>